<dbReference type="GO" id="GO:0008270">
    <property type="term" value="F:zinc ion binding"/>
    <property type="evidence" value="ECO:0007669"/>
    <property type="project" value="UniProtKB-KW"/>
</dbReference>
<dbReference type="InterPro" id="IPR013083">
    <property type="entry name" value="Znf_RING/FYVE/PHD"/>
</dbReference>
<evidence type="ECO:0000313" key="7">
    <source>
        <dbReference type="EMBL" id="CAK1599697.1"/>
    </source>
</evidence>
<evidence type="ECO:0000313" key="8">
    <source>
        <dbReference type="Proteomes" id="UP001314205"/>
    </source>
</evidence>
<dbReference type="PROSITE" id="PS51450">
    <property type="entry name" value="LRR"/>
    <property type="match status" value="1"/>
</dbReference>
<name>A0AAV1LZU1_9NEOP</name>
<evidence type="ECO:0000256" key="1">
    <source>
        <dbReference type="ARBA" id="ARBA00022614"/>
    </source>
</evidence>
<dbReference type="Gene3D" id="3.80.10.10">
    <property type="entry name" value="Ribonuclease Inhibitor"/>
    <property type="match status" value="1"/>
</dbReference>
<protein>
    <recommendedName>
        <fullName evidence="6">RING-type domain-containing protein</fullName>
    </recommendedName>
</protein>
<organism evidence="7 8">
    <name type="scientific">Parnassius mnemosyne</name>
    <name type="common">clouded apollo</name>
    <dbReference type="NCBI Taxonomy" id="213953"/>
    <lineage>
        <taxon>Eukaryota</taxon>
        <taxon>Metazoa</taxon>
        <taxon>Ecdysozoa</taxon>
        <taxon>Arthropoda</taxon>
        <taxon>Hexapoda</taxon>
        <taxon>Insecta</taxon>
        <taxon>Pterygota</taxon>
        <taxon>Neoptera</taxon>
        <taxon>Endopterygota</taxon>
        <taxon>Lepidoptera</taxon>
        <taxon>Glossata</taxon>
        <taxon>Ditrysia</taxon>
        <taxon>Papilionoidea</taxon>
        <taxon>Papilionidae</taxon>
        <taxon>Parnassiinae</taxon>
        <taxon>Parnassini</taxon>
        <taxon>Parnassius</taxon>
        <taxon>Driopa</taxon>
    </lineage>
</organism>
<feature type="domain" description="RING-type" evidence="6">
    <location>
        <begin position="657"/>
        <end position="693"/>
    </location>
</feature>
<gene>
    <name evidence="7" type="ORF">PARMNEM_LOCUS18551</name>
</gene>
<dbReference type="InterPro" id="IPR001611">
    <property type="entry name" value="Leu-rich_rpt"/>
</dbReference>
<dbReference type="InterPro" id="IPR003591">
    <property type="entry name" value="Leu-rich_rpt_typical-subtyp"/>
</dbReference>
<keyword evidence="2" id="KW-0677">Repeat</keyword>
<dbReference type="GO" id="GO:0005737">
    <property type="term" value="C:cytoplasm"/>
    <property type="evidence" value="ECO:0007669"/>
    <property type="project" value="TreeGrafter"/>
</dbReference>
<dbReference type="InterPro" id="IPR032675">
    <property type="entry name" value="LRR_dom_sf"/>
</dbReference>
<dbReference type="PANTHER" id="PTHR48051:SF47">
    <property type="entry name" value="LEUCINE RICH REPEAT AND STERILE ALPHA MOTIF CONTAINING 1"/>
    <property type="match status" value="1"/>
</dbReference>
<dbReference type="Gene3D" id="3.30.40.10">
    <property type="entry name" value="Zinc/RING finger domain, C3HC4 (zinc finger)"/>
    <property type="match status" value="1"/>
</dbReference>
<sequence>MGCAVSGVHRTTMLLFGKNSSDTRAKLERKLYLAKESPEPEFDISGCELRQLPPGIFSICKVFRKDHLYLQNNCLNSLEHGGQLSDLHHIKILDLSCNRFLHLSNDIRYLVNLTELYIHSNLLKAIPENIKYLECLRVLDVSNNKLTSLTTSLGELQCLNTLKITQNDELYELCPELCLARNLAHIDLDGENFTFPPIEIAVKDTETIMKFLCEALNIEYVLPSNVEANISVRDVSRTENLFSRRNTTSWEEQETAIIEQEKRIHRANQQQRDKFLSKIIQEQLNLDSEIAKVHEDREVERQRLIKAIQKDEKEIDVIVKKFIQSDGLKPEIIQQQLAYEKAEHDRLLEITRQNYDNIRKTDILKAMKNLIRNENSFQFYFKNYRDNLNNIRENVVIQELENNVKLLEFLDAKDNSRAVLVQELLEDEDIQKAIVTSLLEKVDSKTWSLNQEISLISSNLARLSAIEQEKKKLHIAYNYNELLQQRVQLVNLLDDLFEQKIKRRKQLIDTIREVEIKKDMSTDFWLKNYQKLIDSAPKNLLGVSKQLDPLLANYLLQEDVIHCLPFLVKFLFSDESLANITTEQLKDNGVTLSVDRDGIVRAIKLYMSSKLSDQRLEISGRCNDFQPTAPYIDDVNIHNCSGVLDTEKDQDVLEGECVVCMDAKSEVVFVPCGHMCCCQSCGMQQIDLCPMCRINIERKIKVLIS</sequence>
<dbReference type="InterPro" id="IPR001841">
    <property type="entry name" value="Znf_RING"/>
</dbReference>
<keyword evidence="1" id="KW-0433">Leucine-rich repeat</keyword>
<dbReference type="EMBL" id="CAVLGL010000115">
    <property type="protein sequence ID" value="CAK1599697.1"/>
    <property type="molecule type" value="Genomic_DNA"/>
</dbReference>
<dbReference type="PROSITE" id="PS50089">
    <property type="entry name" value="ZF_RING_2"/>
    <property type="match status" value="1"/>
</dbReference>
<proteinExistence type="predicted"/>
<evidence type="ECO:0000256" key="2">
    <source>
        <dbReference type="ARBA" id="ARBA00022737"/>
    </source>
</evidence>
<dbReference type="AlphaFoldDB" id="A0AAV1LZU1"/>
<dbReference type="PANTHER" id="PTHR48051">
    <property type="match status" value="1"/>
</dbReference>
<keyword evidence="4" id="KW-0862">Zinc</keyword>
<dbReference type="SMART" id="SM00369">
    <property type="entry name" value="LRR_TYP"/>
    <property type="match status" value="3"/>
</dbReference>
<dbReference type="SUPFAM" id="SSF52058">
    <property type="entry name" value="L domain-like"/>
    <property type="match status" value="1"/>
</dbReference>
<keyword evidence="3 5" id="KW-0863">Zinc-finger</keyword>
<comment type="caution">
    <text evidence="7">The sequence shown here is derived from an EMBL/GenBank/DDBJ whole genome shotgun (WGS) entry which is preliminary data.</text>
</comment>
<dbReference type="SUPFAM" id="SSF57850">
    <property type="entry name" value="RING/U-box"/>
    <property type="match status" value="1"/>
</dbReference>
<dbReference type="InterPro" id="IPR050216">
    <property type="entry name" value="LRR_domain-containing"/>
</dbReference>
<evidence type="ECO:0000259" key="6">
    <source>
        <dbReference type="PROSITE" id="PS50089"/>
    </source>
</evidence>
<dbReference type="Proteomes" id="UP001314205">
    <property type="component" value="Unassembled WGS sequence"/>
</dbReference>
<keyword evidence="8" id="KW-1185">Reference proteome</keyword>
<accession>A0AAV1LZU1</accession>
<reference evidence="7 8" key="1">
    <citation type="submission" date="2023-11" db="EMBL/GenBank/DDBJ databases">
        <authorList>
            <person name="Hedman E."/>
            <person name="Englund M."/>
            <person name="Stromberg M."/>
            <person name="Nyberg Akerstrom W."/>
            <person name="Nylinder S."/>
            <person name="Jareborg N."/>
            <person name="Kallberg Y."/>
            <person name="Kronander E."/>
        </authorList>
    </citation>
    <scope>NUCLEOTIDE SEQUENCE [LARGE SCALE GENOMIC DNA]</scope>
</reference>
<dbReference type="CDD" id="cd16515">
    <property type="entry name" value="RING-HC_LRSAM1"/>
    <property type="match status" value="1"/>
</dbReference>
<evidence type="ECO:0000256" key="5">
    <source>
        <dbReference type="PROSITE-ProRule" id="PRU00175"/>
    </source>
</evidence>
<dbReference type="Pfam" id="PF13920">
    <property type="entry name" value="zf-C3HC4_3"/>
    <property type="match status" value="1"/>
</dbReference>
<keyword evidence="3 5" id="KW-0479">Metal-binding</keyword>
<evidence type="ECO:0000256" key="4">
    <source>
        <dbReference type="ARBA" id="ARBA00022833"/>
    </source>
</evidence>
<evidence type="ECO:0000256" key="3">
    <source>
        <dbReference type="ARBA" id="ARBA00022771"/>
    </source>
</evidence>